<dbReference type="Proteomes" id="UP000028709">
    <property type="component" value="Unassembled WGS sequence"/>
</dbReference>
<dbReference type="InterPro" id="IPR001041">
    <property type="entry name" value="2Fe-2S_ferredoxin-type"/>
</dbReference>
<dbReference type="AlphaFoldDB" id="A0A086BKS4"/>
<organism evidence="3 4">
    <name type="scientific">Chryseobacterium piperi</name>
    <dbReference type="NCBI Taxonomy" id="558152"/>
    <lineage>
        <taxon>Bacteria</taxon>
        <taxon>Pseudomonadati</taxon>
        <taxon>Bacteroidota</taxon>
        <taxon>Flavobacteriia</taxon>
        <taxon>Flavobacteriales</taxon>
        <taxon>Weeksellaceae</taxon>
        <taxon>Chryseobacterium group</taxon>
        <taxon>Chryseobacterium</taxon>
    </lineage>
</organism>
<dbReference type="OrthoDB" id="9789468at2"/>
<feature type="domain" description="FAD-binding FR-type" evidence="2">
    <location>
        <begin position="6"/>
        <end position="111"/>
    </location>
</feature>
<gene>
    <name evidence="3" type="ORF">IQ37_04750</name>
</gene>
<dbReference type="eggNOG" id="COG1018">
    <property type="taxonomic scope" value="Bacteria"/>
</dbReference>
<dbReference type="Gene3D" id="3.40.50.80">
    <property type="entry name" value="Nucleotide-binding domain of ferredoxin-NADP reductase (FNR) module"/>
    <property type="match status" value="1"/>
</dbReference>
<evidence type="ECO:0000313" key="4">
    <source>
        <dbReference type="Proteomes" id="UP000028709"/>
    </source>
</evidence>
<reference evidence="3 4" key="1">
    <citation type="submission" date="2014-07" db="EMBL/GenBank/DDBJ databases">
        <title>Genome of Chryseobacterium piperi CTM.</title>
        <authorList>
            <person name="Pipes S.E."/>
            <person name="Stropko S.J."/>
            <person name="Newman J.D."/>
        </authorList>
    </citation>
    <scope>NUCLEOTIDE SEQUENCE [LARGE SCALE GENOMIC DNA]</scope>
    <source>
        <strain evidence="3 4">CTM</strain>
    </source>
</reference>
<accession>A0A086BKS4</accession>
<dbReference type="InterPro" id="IPR012675">
    <property type="entry name" value="Beta-grasp_dom_sf"/>
</dbReference>
<name>A0A086BKS4_9FLAO</name>
<dbReference type="GO" id="GO:0051536">
    <property type="term" value="F:iron-sulfur cluster binding"/>
    <property type="evidence" value="ECO:0007669"/>
    <property type="project" value="InterPro"/>
</dbReference>
<dbReference type="EMBL" id="JPRJ01000005">
    <property type="protein sequence ID" value="KFF29538.1"/>
    <property type="molecule type" value="Genomic_DNA"/>
</dbReference>
<dbReference type="InterPro" id="IPR039261">
    <property type="entry name" value="FNR_nucleotide-bd"/>
</dbReference>
<comment type="caution">
    <text evidence="3">The sequence shown here is derived from an EMBL/GenBank/DDBJ whole genome shotgun (WGS) entry which is preliminary data.</text>
</comment>
<feature type="domain" description="2Fe-2S ferredoxin-type" evidence="1">
    <location>
        <begin position="261"/>
        <end position="346"/>
    </location>
</feature>
<dbReference type="SUPFAM" id="SSF54292">
    <property type="entry name" value="2Fe-2S ferredoxin-like"/>
    <property type="match status" value="1"/>
</dbReference>
<dbReference type="PROSITE" id="PS51384">
    <property type="entry name" value="FAD_FR"/>
    <property type="match status" value="1"/>
</dbReference>
<dbReference type="Gene3D" id="2.40.30.10">
    <property type="entry name" value="Translation factors"/>
    <property type="match status" value="1"/>
</dbReference>
<dbReference type="Pfam" id="PF00111">
    <property type="entry name" value="Fer2"/>
    <property type="match status" value="1"/>
</dbReference>
<evidence type="ECO:0000259" key="2">
    <source>
        <dbReference type="PROSITE" id="PS51384"/>
    </source>
</evidence>
<dbReference type="InterPro" id="IPR017927">
    <property type="entry name" value="FAD-bd_FR_type"/>
</dbReference>
<evidence type="ECO:0000313" key="3">
    <source>
        <dbReference type="EMBL" id="KFF29538.1"/>
    </source>
</evidence>
<protein>
    <recommendedName>
        <fullName evidence="5">2Fe-2S ferredoxin-type domain-containing protein</fullName>
    </recommendedName>
</protein>
<dbReference type="InterPro" id="IPR008333">
    <property type="entry name" value="Cbr1-like_FAD-bd_dom"/>
</dbReference>
<sequence length="346" mass="38648">MKIRFMFPVKAICISVRKECIGVKTYRLKISVLPGDKICLLSGKYIEISYPDMEGKYKQRAYTISNNLGSEIIEISVKRTGNGGVSDAIHDFLCEGNSIDIVGQAGSIDINSLKEKDKKILMISNGIGITLPVALLREMTTGTHEYHSVNLISVAAKINEIPFLEEIYSMSKNNSWFDFMGFIIRDVLPVNMDCFSQGRPTRQEFINDPAPDLVIICGGYNFSTEMVEMVTDIYPNSRLLVEAFSNGIENTKTIDNLDKKCKLKILGSDETIDIDENLSLLENLEKNNIPIKNQCRSGLCRRCLIRIESGNVVRNPDFCTTVKERAEGLALACCTYGIGEDILINI</sequence>
<dbReference type="STRING" id="558152.IQ37_04750"/>
<dbReference type="CDD" id="cd00207">
    <property type="entry name" value="fer2"/>
    <property type="match status" value="1"/>
</dbReference>
<dbReference type="SUPFAM" id="SSF52343">
    <property type="entry name" value="Ferredoxin reductase-like, C-terminal NADP-linked domain"/>
    <property type="match status" value="1"/>
</dbReference>
<dbReference type="Gene3D" id="3.10.20.30">
    <property type="match status" value="1"/>
</dbReference>
<evidence type="ECO:0008006" key="5">
    <source>
        <dbReference type="Google" id="ProtNLM"/>
    </source>
</evidence>
<dbReference type="PANTHER" id="PTHR47354">
    <property type="entry name" value="NADH OXIDOREDUCTASE HCR"/>
    <property type="match status" value="1"/>
</dbReference>
<dbReference type="PANTHER" id="PTHR47354:SF5">
    <property type="entry name" value="PROTEIN RFBI"/>
    <property type="match status" value="1"/>
</dbReference>
<dbReference type="KEGG" id="cpip:CJF12_08795"/>
<dbReference type="SUPFAM" id="SSF63380">
    <property type="entry name" value="Riboflavin synthase domain-like"/>
    <property type="match status" value="1"/>
</dbReference>
<dbReference type="InterPro" id="IPR036010">
    <property type="entry name" value="2Fe-2S_ferredoxin-like_sf"/>
</dbReference>
<proteinExistence type="predicted"/>
<evidence type="ECO:0000259" key="1">
    <source>
        <dbReference type="PROSITE" id="PS51085"/>
    </source>
</evidence>
<dbReference type="InterPro" id="IPR017938">
    <property type="entry name" value="Riboflavin_synthase-like_b-brl"/>
</dbReference>
<dbReference type="Pfam" id="PF00970">
    <property type="entry name" value="FAD_binding_6"/>
    <property type="match status" value="1"/>
</dbReference>
<keyword evidence="4" id="KW-1185">Reference proteome</keyword>
<dbReference type="GO" id="GO:0016491">
    <property type="term" value="F:oxidoreductase activity"/>
    <property type="evidence" value="ECO:0007669"/>
    <property type="project" value="InterPro"/>
</dbReference>
<dbReference type="PROSITE" id="PS51085">
    <property type="entry name" value="2FE2S_FER_2"/>
    <property type="match status" value="1"/>
</dbReference>
<dbReference type="InterPro" id="IPR050415">
    <property type="entry name" value="MRET"/>
</dbReference>